<feature type="region of interest" description="Disordered" evidence="1">
    <location>
        <begin position="45"/>
        <end position="67"/>
    </location>
</feature>
<accession>A0A396Z9V3</accession>
<dbReference type="EMBL" id="QHCT01000002">
    <property type="protein sequence ID" value="RHX90456.1"/>
    <property type="molecule type" value="Genomic_DNA"/>
</dbReference>
<feature type="compositionally biased region" description="Low complexity" evidence="1">
    <location>
        <begin position="56"/>
        <end position="67"/>
    </location>
</feature>
<dbReference type="AlphaFoldDB" id="A0A396Z9V3"/>
<protein>
    <submittedName>
        <fullName evidence="2">Uncharacterized protein</fullName>
    </submittedName>
</protein>
<evidence type="ECO:0000313" key="2">
    <source>
        <dbReference type="EMBL" id="RHX90456.1"/>
    </source>
</evidence>
<gene>
    <name evidence="2" type="ORF">DLM75_08525</name>
</gene>
<sequence length="138" mass="15157">MESIRRWSGGLFLFGIALNLLCASSMNLSGTCPIGISNWVQTVSSDSVPPCHRESSSPTSSDSSSPCCSSEVVKADSSLEFRIEIQKFFSPNVILVLFLMPMESILNPMGQTFDKNRCKTVFLSDLKKPISVLQVFLI</sequence>
<name>A0A396Z9V3_9LEPT</name>
<proteinExistence type="predicted"/>
<reference evidence="3" key="1">
    <citation type="submission" date="2018-05" db="EMBL/GenBank/DDBJ databases">
        <title>Leptospira yasudae sp. nov. and Leptospira stimsonii sp. nov., two pathogenic species of the genus Leptospira isolated from environmental sources.</title>
        <authorList>
            <person name="Casanovas-Massana A."/>
            <person name="Hamond C."/>
            <person name="Santos L.A."/>
            <person name="Hacker K.P."/>
            <person name="Balassiano I."/>
            <person name="Medeiros M.A."/>
            <person name="Reis M.G."/>
            <person name="Ko A.I."/>
            <person name="Wunder E.A."/>
        </authorList>
    </citation>
    <scope>NUCLEOTIDE SEQUENCE [LARGE SCALE GENOMIC DNA]</scope>
    <source>
        <strain evidence="3">Yale</strain>
    </source>
</reference>
<comment type="caution">
    <text evidence="2">The sequence shown here is derived from an EMBL/GenBank/DDBJ whole genome shotgun (WGS) entry which is preliminary data.</text>
</comment>
<organism evidence="2 3">
    <name type="scientific">Leptospira stimsonii</name>
    <dbReference type="NCBI Taxonomy" id="2202203"/>
    <lineage>
        <taxon>Bacteria</taxon>
        <taxon>Pseudomonadati</taxon>
        <taxon>Spirochaetota</taxon>
        <taxon>Spirochaetia</taxon>
        <taxon>Leptospirales</taxon>
        <taxon>Leptospiraceae</taxon>
        <taxon>Leptospira</taxon>
    </lineage>
</organism>
<evidence type="ECO:0000256" key="1">
    <source>
        <dbReference type="SAM" id="MobiDB-lite"/>
    </source>
</evidence>
<dbReference type="Proteomes" id="UP000265798">
    <property type="component" value="Unassembled WGS sequence"/>
</dbReference>
<dbReference type="OrthoDB" id="329511at2"/>
<dbReference type="RefSeq" id="WP_118968113.1">
    <property type="nucleotide sequence ID" value="NZ_QHCT01000002.1"/>
</dbReference>
<evidence type="ECO:0000313" key="3">
    <source>
        <dbReference type="Proteomes" id="UP000265798"/>
    </source>
</evidence>